<feature type="domain" description="HTH araC/xylS-type" evidence="5">
    <location>
        <begin position="280"/>
        <end position="381"/>
    </location>
</feature>
<keyword evidence="2" id="KW-0238">DNA-binding</keyword>
<dbReference type="InterPro" id="IPR009057">
    <property type="entry name" value="Homeodomain-like_sf"/>
</dbReference>
<evidence type="ECO:0000313" key="6">
    <source>
        <dbReference type="EMBL" id="TGL89415.1"/>
    </source>
</evidence>
<evidence type="ECO:0000313" key="7">
    <source>
        <dbReference type="Proteomes" id="UP000297613"/>
    </source>
</evidence>
<feature type="transmembrane region" description="Helical" evidence="4">
    <location>
        <begin position="120"/>
        <end position="138"/>
    </location>
</feature>
<dbReference type="Gene3D" id="1.10.10.60">
    <property type="entry name" value="Homeodomain-like"/>
    <property type="match status" value="1"/>
</dbReference>
<feature type="transmembrane region" description="Helical" evidence="4">
    <location>
        <begin position="17"/>
        <end position="41"/>
    </location>
</feature>
<accession>A0A6N4R1E0</accession>
<feature type="transmembrane region" description="Helical" evidence="4">
    <location>
        <begin position="144"/>
        <end position="164"/>
    </location>
</feature>
<dbReference type="GO" id="GO:0043565">
    <property type="term" value="F:sequence-specific DNA binding"/>
    <property type="evidence" value="ECO:0007669"/>
    <property type="project" value="InterPro"/>
</dbReference>
<proteinExistence type="predicted"/>
<dbReference type="SUPFAM" id="SSF46689">
    <property type="entry name" value="Homeodomain-like"/>
    <property type="match status" value="1"/>
</dbReference>
<dbReference type="Proteomes" id="UP000297613">
    <property type="component" value="Unassembled WGS sequence"/>
</dbReference>
<keyword evidence="1" id="KW-0805">Transcription regulation</keyword>
<evidence type="ECO:0000259" key="5">
    <source>
        <dbReference type="PROSITE" id="PS01124"/>
    </source>
</evidence>
<evidence type="ECO:0000256" key="4">
    <source>
        <dbReference type="SAM" id="Phobius"/>
    </source>
</evidence>
<feature type="transmembrane region" description="Helical" evidence="4">
    <location>
        <begin position="53"/>
        <end position="75"/>
    </location>
</feature>
<name>A0A6N4R1E0_9LEPT</name>
<dbReference type="GO" id="GO:0003700">
    <property type="term" value="F:DNA-binding transcription factor activity"/>
    <property type="evidence" value="ECO:0007669"/>
    <property type="project" value="InterPro"/>
</dbReference>
<comment type="caution">
    <text evidence="6">The sequence shown here is derived from an EMBL/GenBank/DDBJ whole genome shotgun (WGS) entry which is preliminary data.</text>
</comment>
<dbReference type="AlphaFoldDB" id="A0A6N4R1E0"/>
<evidence type="ECO:0000256" key="2">
    <source>
        <dbReference type="ARBA" id="ARBA00023125"/>
    </source>
</evidence>
<feature type="transmembrane region" description="Helical" evidence="4">
    <location>
        <begin position="176"/>
        <end position="195"/>
    </location>
</feature>
<keyword evidence="4" id="KW-1133">Transmembrane helix</keyword>
<dbReference type="PANTHER" id="PTHR43280:SF29">
    <property type="entry name" value="ARAC-FAMILY TRANSCRIPTIONAL REGULATOR"/>
    <property type="match status" value="1"/>
</dbReference>
<feature type="transmembrane region" description="Helical" evidence="4">
    <location>
        <begin position="87"/>
        <end position="108"/>
    </location>
</feature>
<organism evidence="6 7">
    <name type="scientific">Leptospira yasudae</name>
    <dbReference type="NCBI Taxonomy" id="2202201"/>
    <lineage>
        <taxon>Bacteria</taxon>
        <taxon>Pseudomonadati</taxon>
        <taxon>Spirochaetota</taxon>
        <taxon>Spirochaetia</taxon>
        <taxon>Leptospirales</taxon>
        <taxon>Leptospiraceae</taxon>
        <taxon>Leptospira</taxon>
    </lineage>
</organism>
<dbReference type="Pfam" id="PF12833">
    <property type="entry name" value="HTH_18"/>
    <property type="match status" value="1"/>
</dbReference>
<dbReference type="PANTHER" id="PTHR43280">
    <property type="entry name" value="ARAC-FAMILY TRANSCRIPTIONAL REGULATOR"/>
    <property type="match status" value="1"/>
</dbReference>
<reference evidence="6 7" key="1">
    <citation type="journal article" date="2019" name="PLoS Negl. Trop. Dis.">
        <title>Revisiting the worldwide diversity of Leptospira species in the environment.</title>
        <authorList>
            <person name="Vincent A.T."/>
            <person name="Schiettekatte O."/>
            <person name="Bourhy P."/>
            <person name="Veyrier F.J."/>
            <person name="Picardeau M."/>
        </authorList>
    </citation>
    <scope>NUCLEOTIDE SEQUENCE [LARGE SCALE GENOMIC DNA]</scope>
    <source>
        <strain evidence="6 7">201702445</strain>
    </source>
</reference>
<evidence type="ECO:0000256" key="3">
    <source>
        <dbReference type="ARBA" id="ARBA00023163"/>
    </source>
</evidence>
<dbReference type="InterPro" id="IPR018060">
    <property type="entry name" value="HTH_AraC"/>
</dbReference>
<gene>
    <name evidence="6" type="ORF">EHQ83_01405</name>
</gene>
<dbReference type="PROSITE" id="PS00041">
    <property type="entry name" value="HTH_ARAC_FAMILY_1"/>
    <property type="match status" value="1"/>
</dbReference>
<keyword evidence="4" id="KW-0812">Transmembrane</keyword>
<dbReference type="SMART" id="SM00342">
    <property type="entry name" value="HTH_ARAC"/>
    <property type="match status" value="1"/>
</dbReference>
<keyword evidence="3" id="KW-0804">Transcription</keyword>
<sequence length="398" mass="45384">MTVIDFLRDFVLIHEGASTYLICVHGCAILMSFLGGVSEFYKYRKTYLNLTRGWVAFAVCSCLILNNASVSLLVSPEIAVSNSYHRFFFGVYYGLMISPCLSNIFSNMYLLKAVKNPEPYCNVSILMIPALMILSFLFPSTLSFVYFADILLLGIEVFLCVWSAHSILRWKRSKIYLSLSFMNVMMFASIGFHIFGLMTHSEDSLRMISWIPSHMVLFCILLEYNRPGIFAFPVGESDPNGSEALSVSDNKIEKNETVPGKTASPKKNLLQGIDMERIEERFAKFIADQGFKEEEIRLPDFAAYLGLSVHQASYYLNQFKKLNFSEFINYHRVEEVKKLIRDNGNLNLLEIALTCGFNSPASFHRAVLKFEGVPPRELKRELQKRTLKIHYTLTENAG</sequence>
<evidence type="ECO:0000256" key="1">
    <source>
        <dbReference type="ARBA" id="ARBA00023015"/>
    </source>
</evidence>
<dbReference type="PROSITE" id="PS01124">
    <property type="entry name" value="HTH_ARAC_FAMILY_2"/>
    <property type="match status" value="1"/>
</dbReference>
<dbReference type="RefSeq" id="WP_135574852.1">
    <property type="nucleotide sequence ID" value="NZ_RQGK01000020.1"/>
</dbReference>
<dbReference type="EMBL" id="RQGM01000007">
    <property type="protein sequence ID" value="TGL89415.1"/>
    <property type="molecule type" value="Genomic_DNA"/>
</dbReference>
<dbReference type="InterPro" id="IPR018062">
    <property type="entry name" value="HTH_AraC-typ_CS"/>
</dbReference>
<keyword evidence="4" id="KW-0472">Membrane</keyword>
<protein>
    <submittedName>
        <fullName evidence="6">AraC family transcriptional regulator</fullName>
    </submittedName>
</protein>